<dbReference type="Proteomes" id="UP001596509">
    <property type="component" value="Unassembled WGS sequence"/>
</dbReference>
<gene>
    <name evidence="1" type="ORF">ACFQW9_13255</name>
</gene>
<reference evidence="2" key="1">
    <citation type="journal article" date="2019" name="Int. J. Syst. Evol. Microbiol.">
        <title>The Global Catalogue of Microorganisms (GCM) 10K type strain sequencing project: providing services to taxonomists for standard genome sequencing and annotation.</title>
        <authorList>
            <consortium name="The Broad Institute Genomics Platform"/>
            <consortium name="The Broad Institute Genome Sequencing Center for Infectious Disease"/>
            <person name="Wu L."/>
            <person name="Ma J."/>
        </authorList>
    </citation>
    <scope>NUCLEOTIDE SEQUENCE [LARGE SCALE GENOMIC DNA]</scope>
    <source>
        <strain evidence="2">ICMP 19430</strain>
    </source>
</reference>
<evidence type="ECO:0000313" key="1">
    <source>
        <dbReference type="EMBL" id="MFC7351610.1"/>
    </source>
</evidence>
<dbReference type="Gene3D" id="3.40.710.10">
    <property type="entry name" value="DD-peptidase/beta-lactamase superfamily"/>
    <property type="match status" value="1"/>
</dbReference>
<proteinExistence type="predicted"/>
<name>A0ABW2MCH8_9ACTN</name>
<keyword evidence="2" id="KW-1185">Reference proteome</keyword>
<dbReference type="InterPro" id="IPR012338">
    <property type="entry name" value="Beta-lactam/transpept-like"/>
</dbReference>
<sequence>MHDHARRGVRRDVYPAGSRYGYGVASVPLSCGGVYWGHGGDLPGGSVGGGRASGGRGTVTVYTTTWTAEGDARGR</sequence>
<dbReference type="EMBL" id="JBHTCK010000003">
    <property type="protein sequence ID" value="MFC7351610.1"/>
    <property type="molecule type" value="Genomic_DNA"/>
</dbReference>
<protein>
    <submittedName>
        <fullName evidence="1">Uncharacterized protein</fullName>
    </submittedName>
</protein>
<comment type="caution">
    <text evidence="1">The sequence shown here is derived from an EMBL/GenBank/DDBJ whole genome shotgun (WGS) entry which is preliminary data.</text>
</comment>
<evidence type="ECO:0000313" key="2">
    <source>
        <dbReference type="Proteomes" id="UP001596509"/>
    </source>
</evidence>
<dbReference type="RefSeq" id="WP_381039260.1">
    <property type="nucleotide sequence ID" value="NZ_JBHTCK010000003.1"/>
</dbReference>
<accession>A0ABW2MCH8</accession>
<organism evidence="1 2">
    <name type="scientific">Streptomyces caviscabies</name>
    <dbReference type="NCBI Taxonomy" id="90079"/>
    <lineage>
        <taxon>Bacteria</taxon>
        <taxon>Bacillati</taxon>
        <taxon>Actinomycetota</taxon>
        <taxon>Actinomycetes</taxon>
        <taxon>Kitasatosporales</taxon>
        <taxon>Streptomycetaceae</taxon>
        <taxon>Streptomyces</taxon>
    </lineage>
</organism>